<evidence type="ECO:0000256" key="1">
    <source>
        <dbReference type="ARBA" id="ARBA00022614"/>
    </source>
</evidence>
<accession>A0A0R1GTP0</accession>
<dbReference type="PATRIC" id="fig|1267003.4.peg.221"/>
<sequence>MTNSRHTPQHGKTWLYTGVITASLGLGLLGTQSVAAHADTATDTDASRLATPEVTPQSQEVTLRTTANDQPMTTEVTPDVPVEPVTDVTTTGTEDIEDSIVEVPGNENANTNGSVNPATSEPTSPPAAPAEITETPAITPPPADTAQALPKSARAAAPVALTVKATPQVKADIDQWMPNETLQNLVWQQLKRDNKDRTWASAKDVTQEDMLLLKSLSAQAFGVSLYIDGKTEFSLAGLQYATNLVELDLYNSLNIHNNAFRGDIVDISPLRHLENLVSIQLGNNRISDISPVAGLTKVNKLQIGNNCIADLSSLKASQYTKTFSYDAQVVEQSVVYVNKKTRTYTMTNPMKAPQGVTLTASVGGDRTGIPIFPIGVHDQPQAKVYYNGGTSKLVGDQLVYTNIVDQIMPGPTTSPFAGYDAYPNAYTYFLTSTYIDSNSGRVINLFTPYVMADEAEPVTVNYVDEKGTALKAPVTLTGMIGENYAAEAESFEGYTLTKTPTNASGKFSDKAITVTFVYKKDGGTVTPPVDPQPDTTVTITVQFQTADGVKVAADQLLTGKTGETYTTSPATVDGTKYVLVSTPGNASGTFGTSDDTITYIYAEIEDSGDGDGITTEPDVDEPDGEDADDGQVTVDRPDTSTGSQGDQISGHPTGIASQSPQQLAIKPDGQTATTLPQTDERTVSPAWGVALLLSVLGFLGFKSRRKDR</sequence>
<evidence type="ECO:0000313" key="7">
    <source>
        <dbReference type="EMBL" id="KRK37343.1"/>
    </source>
</evidence>
<dbReference type="InterPro" id="IPR032675">
    <property type="entry name" value="LRR_dom_sf"/>
</dbReference>
<feature type="domain" description="MucBP" evidence="6">
    <location>
        <begin position="538"/>
        <end position="601"/>
    </location>
</feature>
<dbReference type="Pfam" id="PF12799">
    <property type="entry name" value="LRR_4"/>
    <property type="match status" value="1"/>
</dbReference>
<reference evidence="7 8" key="1">
    <citation type="journal article" date="2015" name="Genome Announc.">
        <title>Expanding the biotechnology potential of lactobacilli through comparative genomics of 213 strains and associated genera.</title>
        <authorList>
            <person name="Sun Z."/>
            <person name="Harris H.M."/>
            <person name="McCann A."/>
            <person name="Guo C."/>
            <person name="Argimon S."/>
            <person name="Zhang W."/>
            <person name="Yang X."/>
            <person name="Jeffery I.B."/>
            <person name="Cooney J.C."/>
            <person name="Kagawa T.F."/>
            <person name="Liu W."/>
            <person name="Song Y."/>
            <person name="Salvetti E."/>
            <person name="Wrobel A."/>
            <person name="Rasinkangas P."/>
            <person name="Parkhill J."/>
            <person name="Rea M.C."/>
            <person name="O'Sullivan O."/>
            <person name="Ritari J."/>
            <person name="Douillard F.P."/>
            <person name="Paul Ross R."/>
            <person name="Yang R."/>
            <person name="Briner A.E."/>
            <person name="Felis G.E."/>
            <person name="de Vos W.M."/>
            <person name="Barrangou R."/>
            <person name="Klaenhammer T.R."/>
            <person name="Caufield P.W."/>
            <person name="Cui Y."/>
            <person name="Zhang H."/>
            <person name="O'Toole P.W."/>
        </authorList>
    </citation>
    <scope>NUCLEOTIDE SEQUENCE [LARGE SCALE GENOMIC DNA]</scope>
    <source>
        <strain evidence="7 8">ATCC 53295</strain>
    </source>
</reference>
<dbReference type="InterPro" id="IPR025875">
    <property type="entry name" value="Leu-rich_rpt_4"/>
</dbReference>
<dbReference type="NCBIfam" id="TIGR01167">
    <property type="entry name" value="LPXTG_anchor"/>
    <property type="match status" value="1"/>
</dbReference>
<evidence type="ECO:0000256" key="2">
    <source>
        <dbReference type="ARBA" id="ARBA00022737"/>
    </source>
</evidence>
<evidence type="ECO:0000256" key="3">
    <source>
        <dbReference type="SAM" id="MobiDB-lite"/>
    </source>
</evidence>
<dbReference type="Pfam" id="PF06458">
    <property type="entry name" value="MucBP"/>
    <property type="match status" value="2"/>
</dbReference>
<dbReference type="STRING" id="357278.IV61_GL001883"/>
<dbReference type="InterPro" id="IPR001611">
    <property type="entry name" value="Leu-rich_rpt"/>
</dbReference>
<feature type="compositionally biased region" description="Polar residues" evidence="3">
    <location>
        <begin position="107"/>
        <end position="116"/>
    </location>
</feature>
<dbReference type="OrthoDB" id="2256803at2"/>
<protein>
    <submittedName>
        <fullName evidence="7">Mucus-binding protein, lpxtg-motif cell wall anchor</fullName>
    </submittedName>
</protein>
<dbReference type="InterPro" id="IPR009459">
    <property type="entry name" value="MucBP_dom"/>
</dbReference>
<proteinExistence type="predicted"/>
<evidence type="ECO:0000259" key="6">
    <source>
        <dbReference type="Pfam" id="PF06458"/>
    </source>
</evidence>
<evidence type="ECO:0000313" key="8">
    <source>
        <dbReference type="Proteomes" id="UP000051176"/>
    </source>
</evidence>
<dbReference type="Gene3D" id="3.80.10.10">
    <property type="entry name" value="Ribonuclease Inhibitor"/>
    <property type="match status" value="1"/>
</dbReference>
<dbReference type="SUPFAM" id="SSF52058">
    <property type="entry name" value="L domain-like"/>
    <property type="match status" value="1"/>
</dbReference>
<dbReference type="Gene3D" id="3.10.20.320">
    <property type="entry name" value="Putative peptidoglycan bound protein (lpxtg motif)"/>
    <property type="match status" value="2"/>
</dbReference>
<comment type="caution">
    <text evidence="7">The sequence shown here is derived from an EMBL/GenBank/DDBJ whole genome shotgun (WGS) entry which is preliminary data.</text>
</comment>
<name>A0A0R1GTP0_9LACO</name>
<feature type="compositionally biased region" description="Polar residues" evidence="3">
    <location>
        <begin position="54"/>
        <end position="72"/>
    </location>
</feature>
<keyword evidence="4" id="KW-0812">Transmembrane</keyword>
<dbReference type="AlphaFoldDB" id="A0A0R1GTP0"/>
<feature type="region of interest" description="Disordered" evidence="3">
    <location>
        <begin position="103"/>
        <end position="151"/>
    </location>
</feature>
<keyword evidence="4" id="KW-1133">Transmembrane helix</keyword>
<keyword evidence="4" id="KW-0472">Membrane</keyword>
<feature type="signal peptide" evidence="5">
    <location>
        <begin position="1"/>
        <end position="38"/>
    </location>
</feature>
<gene>
    <name evidence="7" type="ORF">FD07_GL000211</name>
</gene>
<keyword evidence="2" id="KW-0677">Repeat</keyword>
<organism evidence="7 8">
    <name type="scientific">Levilactobacillus parabrevis ATCC 53295</name>
    <dbReference type="NCBI Taxonomy" id="1267003"/>
    <lineage>
        <taxon>Bacteria</taxon>
        <taxon>Bacillati</taxon>
        <taxon>Bacillota</taxon>
        <taxon>Bacilli</taxon>
        <taxon>Lactobacillales</taxon>
        <taxon>Lactobacillaceae</taxon>
        <taxon>Levilactobacillus</taxon>
    </lineage>
</organism>
<evidence type="ECO:0000256" key="5">
    <source>
        <dbReference type="SAM" id="SignalP"/>
    </source>
</evidence>
<feature type="domain" description="MucBP" evidence="6">
    <location>
        <begin position="457"/>
        <end position="519"/>
    </location>
</feature>
<dbReference type="InterPro" id="IPR050836">
    <property type="entry name" value="SDS22/Internalin_LRR"/>
</dbReference>
<keyword evidence="1" id="KW-0433">Leucine-rich repeat</keyword>
<dbReference type="Proteomes" id="UP000051176">
    <property type="component" value="Unassembled WGS sequence"/>
</dbReference>
<evidence type="ECO:0000256" key="4">
    <source>
        <dbReference type="SAM" id="Phobius"/>
    </source>
</evidence>
<dbReference type="PROSITE" id="PS51450">
    <property type="entry name" value="LRR"/>
    <property type="match status" value="1"/>
</dbReference>
<feature type="compositionally biased region" description="Acidic residues" evidence="3">
    <location>
        <begin position="617"/>
        <end position="629"/>
    </location>
</feature>
<feature type="region of interest" description="Disordered" evidence="3">
    <location>
        <begin position="604"/>
        <end position="682"/>
    </location>
</feature>
<dbReference type="PANTHER" id="PTHR46652">
    <property type="entry name" value="LEUCINE-RICH REPEAT AND IQ DOMAIN-CONTAINING PROTEIN 1-RELATED"/>
    <property type="match status" value="1"/>
</dbReference>
<feature type="chain" id="PRO_5006404731" evidence="5">
    <location>
        <begin position="39"/>
        <end position="708"/>
    </location>
</feature>
<keyword evidence="8" id="KW-1185">Reference proteome</keyword>
<keyword evidence="5" id="KW-0732">Signal</keyword>
<dbReference type="EMBL" id="AZCZ01000011">
    <property type="protein sequence ID" value="KRK37343.1"/>
    <property type="molecule type" value="Genomic_DNA"/>
</dbReference>
<feature type="compositionally biased region" description="Low complexity" evidence="3">
    <location>
        <begin position="73"/>
        <end position="85"/>
    </location>
</feature>
<dbReference type="PANTHER" id="PTHR46652:SF3">
    <property type="entry name" value="LEUCINE-RICH REPEAT-CONTAINING PROTEIN 9"/>
    <property type="match status" value="1"/>
</dbReference>
<dbReference type="eggNOG" id="COG4886">
    <property type="taxonomic scope" value="Bacteria"/>
</dbReference>
<dbReference type="RefSeq" id="WP_020088703.1">
    <property type="nucleotide sequence ID" value="NZ_AZCZ01000011.1"/>
</dbReference>
<feature type="transmembrane region" description="Helical" evidence="4">
    <location>
        <begin position="684"/>
        <end position="701"/>
    </location>
</feature>
<feature type="region of interest" description="Disordered" evidence="3">
    <location>
        <begin position="40"/>
        <end position="85"/>
    </location>
</feature>